<dbReference type="PANTHER" id="PTHR13812">
    <property type="entry name" value="KETIMINE REDUCTASE MU-CRYSTALLIN"/>
    <property type="match status" value="1"/>
</dbReference>
<protein>
    <submittedName>
        <fullName evidence="1">Ornithine cyclodeaminase family protein</fullName>
    </submittedName>
</protein>
<dbReference type="EMBL" id="JBHUGI010000013">
    <property type="protein sequence ID" value="MFD1927585.1"/>
    <property type="molecule type" value="Genomic_DNA"/>
</dbReference>
<dbReference type="Gene3D" id="3.30.1780.10">
    <property type="entry name" value="ornithine cyclodeaminase, domain 1"/>
    <property type="match status" value="1"/>
</dbReference>
<evidence type="ECO:0000313" key="2">
    <source>
        <dbReference type="Proteomes" id="UP001597218"/>
    </source>
</evidence>
<dbReference type="RefSeq" id="WP_381536246.1">
    <property type="nucleotide sequence ID" value="NZ_JBHUGI010000013.1"/>
</dbReference>
<dbReference type="Gene3D" id="3.40.50.720">
    <property type="entry name" value="NAD(P)-binding Rossmann-like Domain"/>
    <property type="match status" value="1"/>
</dbReference>
<sequence length="324" mass="35802">MLLLSGEDVEKVLSMEDAIDVMEDAFRKYATGEYEMPTRVFSKVKGEDDYALMPCFVDEYIGLKVVTSYPSNYARKNPVTQGVILLNDRETGDPLALIEGTILTAIKTAAVSGVAVRHLKPEAKTIGLVGTGIQGIYQLMAAEAETEVETIYLYNRSPEKINGFIREYKELTSSTAQMIGMEDVHELINKSDVIITATTSVDPVLPNEEAIYNGKLIVGVGSYKSNMRELPEKLFRSAEQYIIDSEQGKVECGDIMDPLENKWISEKDVVLLSDILCGNQELVRSNPSSPLIFKSVSMALFDAMIGAFVYTKAKEQGIGTTFNM</sequence>
<dbReference type="PANTHER" id="PTHR13812:SF19">
    <property type="entry name" value="KETIMINE REDUCTASE MU-CRYSTALLIN"/>
    <property type="match status" value="1"/>
</dbReference>
<proteinExistence type="predicted"/>
<reference evidence="2" key="1">
    <citation type="journal article" date="2019" name="Int. J. Syst. Evol. Microbiol.">
        <title>The Global Catalogue of Microorganisms (GCM) 10K type strain sequencing project: providing services to taxonomists for standard genome sequencing and annotation.</title>
        <authorList>
            <consortium name="The Broad Institute Genomics Platform"/>
            <consortium name="The Broad Institute Genome Sequencing Center for Infectious Disease"/>
            <person name="Wu L."/>
            <person name="Ma J."/>
        </authorList>
    </citation>
    <scope>NUCLEOTIDE SEQUENCE [LARGE SCALE GENOMIC DNA]</scope>
    <source>
        <strain evidence="2">CGMCC 4.7177</strain>
    </source>
</reference>
<dbReference type="InterPro" id="IPR023401">
    <property type="entry name" value="ODC_N"/>
</dbReference>
<dbReference type="InterPro" id="IPR036291">
    <property type="entry name" value="NAD(P)-bd_dom_sf"/>
</dbReference>
<organism evidence="1 2">
    <name type="scientific">Sporosarcina siberiensis</name>
    <dbReference type="NCBI Taxonomy" id="1365606"/>
    <lineage>
        <taxon>Bacteria</taxon>
        <taxon>Bacillati</taxon>
        <taxon>Bacillota</taxon>
        <taxon>Bacilli</taxon>
        <taxon>Bacillales</taxon>
        <taxon>Caryophanaceae</taxon>
        <taxon>Sporosarcina</taxon>
    </lineage>
</organism>
<evidence type="ECO:0000313" key="1">
    <source>
        <dbReference type="EMBL" id="MFD1927585.1"/>
    </source>
</evidence>
<dbReference type="SUPFAM" id="SSF51735">
    <property type="entry name" value="NAD(P)-binding Rossmann-fold domains"/>
    <property type="match status" value="1"/>
</dbReference>
<dbReference type="Proteomes" id="UP001597218">
    <property type="component" value="Unassembled WGS sequence"/>
</dbReference>
<dbReference type="PIRSF" id="PIRSF001439">
    <property type="entry name" value="CryM"/>
    <property type="match status" value="1"/>
</dbReference>
<dbReference type="InterPro" id="IPR003462">
    <property type="entry name" value="ODC_Mu_crystall"/>
</dbReference>
<keyword evidence="2" id="KW-1185">Reference proteome</keyword>
<name>A0ABW4SF54_9BACL</name>
<comment type="caution">
    <text evidence="1">The sequence shown here is derived from an EMBL/GenBank/DDBJ whole genome shotgun (WGS) entry which is preliminary data.</text>
</comment>
<dbReference type="Pfam" id="PF02423">
    <property type="entry name" value="OCD_Mu_crystall"/>
    <property type="match status" value="1"/>
</dbReference>
<gene>
    <name evidence="1" type="ORF">ACFSFY_05835</name>
</gene>
<accession>A0ABW4SF54</accession>